<evidence type="ECO:0000256" key="4">
    <source>
        <dbReference type="SAM" id="SignalP"/>
    </source>
</evidence>
<dbReference type="SUPFAM" id="SSF55895">
    <property type="entry name" value="Ribonuclease Rh-like"/>
    <property type="match status" value="1"/>
</dbReference>
<dbReference type="EMBL" id="AP018045">
    <property type="protein sequence ID" value="BAX52825.1"/>
    <property type="molecule type" value="Genomic_DNA"/>
</dbReference>
<sequence length="336" mass="37665">MITNKKITRFSLLSSLLLTPLLSHASIPTHGDFTAKQTYDAFQSFRKQSNPQNVQLSVGQRYEITAINKEAFDWVQIKVPGSSPLTRWVKSSCGESNFLGQSKPTTKPSTPNNNKGSGSCSTAGNFDSYVLALTWQPGFCEHFSYKGKKPECDAINSGKLASTNLTLHGLWPNKKSCGTNYGYCDDSNKLDLSRSTINKIAPWMPNFYYQTKFGEYEWRKHGTCQTQSADQYFMTAVDLVKQVDASEIGQYIKENIGRNIKADQFKQVLVDKMGKEAVNRIRLSCTKGKYLNEVRINLPEPLDMTASLVSQMEKAPRTKSFYGNCKKIIHIEAAGK</sequence>
<proteinExistence type="inferred from homology"/>
<dbReference type="GO" id="GO:0006401">
    <property type="term" value="P:RNA catabolic process"/>
    <property type="evidence" value="ECO:0007669"/>
    <property type="project" value="UniProtKB-ARBA"/>
</dbReference>
<comment type="similarity">
    <text evidence="1 2">Belongs to the RNase T2 family.</text>
</comment>
<evidence type="ECO:0000256" key="2">
    <source>
        <dbReference type="RuleBase" id="RU004328"/>
    </source>
</evidence>
<dbReference type="AlphaFoldDB" id="A0A1V1VBA7"/>
<dbReference type="RefSeq" id="WP_086958019.1">
    <property type="nucleotide sequence ID" value="NZ_AP018045.1"/>
</dbReference>
<evidence type="ECO:0000313" key="8">
    <source>
        <dbReference type="Proteomes" id="UP000516656"/>
    </source>
</evidence>
<dbReference type="Proteomes" id="UP000516656">
    <property type="component" value="Chromosome 1"/>
</dbReference>
<feature type="chain" id="PRO_5044063102" evidence="4">
    <location>
        <begin position="26"/>
        <end position="336"/>
    </location>
</feature>
<dbReference type="PANTHER" id="PTHR11240:SF22">
    <property type="entry name" value="RIBONUCLEASE T2"/>
    <property type="match status" value="1"/>
</dbReference>
<dbReference type="GO" id="GO:0033897">
    <property type="term" value="F:ribonuclease T2 activity"/>
    <property type="evidence" value="ECO:0007669"/>
    <property type="project" value="InterPro"/>
</dbReference>
<evidence type="ECO:0000313" key="7">
    <source>
        <dbReference type="Proteomes" id="UP000218676"/>
    </source>
</evidence>
<reference evidence="5" key="1">
    <citation type="journal article" date="2017" name="Genome Announc.">
        <title>Whole-Genome Sequence of Photobacterium damselae subsp. piscicida Strain 91-197, Isolated from Hybrid Striped Bass (Morone sp.) in the United States.</title>
        <authorList>
            <person name="Teru Y."/>
            <person name="Hikima J."/>
            <person name="Kono T."/>
            <person name="Sakai M."/>
            <person name="Takano T."/>
            <person name="Hawke J.P."/>
            <person name="Takeyama H."/>
            <person name="Aoki T."/>
        </authorList>
    </citation>
    <scope>NUCLEOTIDE SEQUENCE</scope>
    <source>
        <strain evidence="5">91-197</strain>
    </source>
</reference>
<dbReference type="Gene3D" id="3.90.730.10">
    <property type="entry name" value="Ribonuclease T2-like"/>
    <property type="match status" value="1"/>
</dbReference>
<dbReference type="PROSITE" id="PS00531">
    <property type="entry name" value="RNASE_T2_2"/>
    <property type="match status" value="1"/>
</dbReference>
<organism evidence="5 7">
    <name type="scientific">Photobacterium damsela subsp. piscicida</name>
    <name type="common">Pasteurella piscicida</name>
    <dbReference type="NCBI Taxonomy" id="38294"/>
    <lineage>
        <taxon>Bacteria</taxon>
        <taxon>Pseudomonadati</taxon>
        <taxon>Pseudomonadota</taxon>
        <taxon>Gammaproteobacteria</taxon>
        <taxon>Vibrionales</taxon>
        <taxon>Vibrionaceae</taxon>
        <taxon>Photobacterium</taxon>
    </lineage>
</organism>
<dbReference type="InterPro" id="IPR001568">
    <property type="entry name" value="RNase_T2-like"/>
</dbReference>
<name>A0A1V1VBA7_PHODP</name>
<reference evidence="6 8" key="3">
    <citation type="submission" date="2020-09" db="EMBL/GenBank/DDBJ databases">
        <title>Complete, closed and curated genome sequences of Photobacterium damselae subsp. piscicida isolates from Australia indicate localised evolution and additional plasmid-borne pathogenicity mechanisms.</title>
        <authorList>
            <person name="Baseggio L."/>
            <person name="Silayeva O."/>
            <person name="Buller N."/>
            <person name="Landos M."/>
            <person name="Engelstaedter J."/>
            <person name="Barnes A.C."/>
        </authorList>
    </citation>
    <scope>NUCLEOTIDE SEQUENCE [LARGE SCALE GENOMIC DNA]</scope>
    <source>
        <strain evidence="6 8">AS-16-0540-1</strain>
    </source>
</reference>
<dbReference type="PANTHER" id="PTHR11240">
    <property type="entry name" value="RIBONUCLEASE T2"/>
    <property type="match status" value="1"/>
</dbReference>
<reference evidence="7" key="2">
    <citation type="submission" date="2017-05" db="EMBL/GenBank/DDBJ databases">
        <title>Whole genome sequence of fish pathogenic bacteria, Photobacterium damselae subsp. piscicida, strain 91-197, isolated from hybrid striped bass (Morone sp.) in USA.</title>
        <authorList>
            <person name="Teru Y."/>
            <person name="Hikima J."/>
            <person name="Kono T."/>
            <person name="Sakai M."/>
            <person name="Takano T."/>
            <person name="Hawke J.P."/>
            <person name="Takeyama H."/>
            <person name="Aoki T."/>
        </authorList>
    </citation>
    <scope>NUCLEOTIDE SEQUENCE [LARGE SCALE GENOMIC DNA]</scope>
    <source>
        <strain evidence="7">91-197</strain>
    </source>
</reference>
<accession>A0A1V1VBA7</accession>
<keyword evidence="4" id="KW-0732">Signal</keyword>
<gene>
    <name evidence="6" type="ORF">IC627_08540</name>
    <name evidence="5" type="ORF">PDPUS_1_01451</name>
</gene>
<feature type="region of interest" description="Disordered" evidence="3">
    <location>
        <begin position="99"/>
        <end position="118"/>
    </location>
</feature>
<evidence type="ECO:0000313" key="5">
    <source>
        <dbReference type="EMBL" id="BAX52825.1"/>
    </source>
</evidence>
<dbReference type="PROSITE" id="PS00530">
    <property type="entry name" value="RNASE_T2_1"/>
    <property type="match status" value="1"/>
</dbReference>
<dbReference type="InterPro" id="IPR036430">
    <property type="entry name" value="RNase_T2-like_sf"/>
</dbReference>
<dbReference type="Proteomes" id="UP000218676">
    <property type="component" value="Chromosome 1"/>
</dbReference>
<feature type="signal peptide" evidence="4">
    <location>
        <begin position="1"/>
        <end position="25"/>
    </location>
</feature>
<protein>
    <submittedName>
        <fullName evidence="5 6">Ribonuclease</fullName>
    </submittedName>
</protein>
<evidence type="ECO:0000313" key="6">
    <source>
        <dbReference type="EMBL" id="QOD55422.1"/>
    </source>
</evidence>
<dbReference type="GO" id="GO:0003723">
    <property type="term" value="F:RNA binding"/>
    <property type="evidence" value="ECO:0007669"/>
    <property type="project" value="InterPro"/>
</dbReference>
<dbReference type="EMBL" id="CP061854">
    <property type="protein sequence ID" value="QOD55422.1"/>
    <property type="molecule type" value="Genomic_DNA"/>
</dbReference>
<dbReference type="InterPro" id="IPR033130">
    <property type="entry name" value="RNase_T2_His_AS_2"/>
</dbReference>
<evidence type="ECO:0000256" key="1">
    <source>
        <dbReference type="ARBA" id="ARBA00007469"/>
    </source>
</evidence>
<evidence type="ECO:0000256" key="3">
    <source>
        <dbReference type="SAM" id="MobiDB-lite"/>
    </source>
</evidence>
<dbReference type="Pfam" id="PF00445">
    <property type="entry name" value="Ribonuclease_T2"/>
    <property type="match status" value="1"/>
</dbReference>
<dbReference type="InterPro" id="IPR018188">
    <property type="entry name" value="RNase_T2_His_AS_1"/>
</dbReference>